<feature type="compositionally biased region" description="Basic and acidic residues" evidence="2">
    <location>
        <begin position="662"/>
        <end position="676"/>
    </location>
</feature>
<accession>A0A6U2C5K8</accession>
<feature type="compositionally biased region" description="Acidic residues" evidence="2">
    <location>
        <begin position="698"/>
        <end position="708"/>
    </location>
</feature>
<evidence type="ECO:0000313" key="4">
    <source>
        <dbReference type="EMBL" id="CAD8304028.1"/>
    </source>
</evidence>
<organism evidence="4">
    <name type="scientific">Pseudictyota dubia</name>
    <dbReference type="NCBI Taxonomy" id="2749911"/>
    <lineage>
        <taxon>Eukaryota</taxon>
        <taxon>Sar</taxon>
        <taxon>Stramenopiles</taxon>
        <taxon>Ochrophyta</taxon>
        <taxon>Bacillariophyta</taxon>
        <taxon>Mediophyceae</taxon>
        <taxon>Biddulphiophycidae</taxon>
        <taxon>Eupodiscales</taxon>
        <taxon>Odontellaceae</taxon>
        <taxon>Pseudictyota</taxon>
    </lineage>
</organism>
<dbReference type="EMBL" id="HBED01013464">
    <property type="protein sequence ID" value="CAD8304028.1"/>
    <property type="molecule type" value="Transcribed_RNA"/>
</dbReference>
<evidence type="ECO:0008006" key="5">
    <source>
        <dbReference type="Google" id="ProtNLM"/>
    </source>
</evidence>
<protein>
    <recommendedName>
        <fullName evidence="5">SMODS and SLOG-associating 2TM effector domain-containing protein</fullName>
    </recommendedName>
</protein>
<sequence length="853" mass="94538">MDAYSPEDVAHASDFETPLQHGVLRFVPGPGVPADVRSGLPVRNDRNYVYVPVGYLDRDPKHVDKIINALDLQLPNLVITTAETGPGNGGDCVYKVQDAGEHQVAKDWTENHTAEVLKAKVAQLLRSTVDSGIEVGAWIMPQCPRRRDGGTRMICEALSNLGDNEPYVALGVLGLDKQDEAEGLTASIQSNMVPLGSPVKSVSRIDYDKSLKDSAPCPELTHLLIFESAHEKARFAQELLDLVPDILLAFGDITRTAMKSVFDNTLAGSPIVLLKHTGENVDALCRMFKHVREHIAKVEYEKKLAAKADAKKEKKKKKKLLQMVEKVGTEVAVLNPLTPGPEQEETILKQQPATGSQVINIPPIPDEQDDLIRLFINTWPSNFNGQSVVLADPLLLNGPAFQKRILASITATFDLKMGGEDTQNAKRKALQYAWSFYDIAHKHSKLRKRSAESLHLQLVIFTLVSIIASVLYDQAYGGGGSPTGGFQLFVFVMTILLPLYITSLKQESDNNNPVVRWAAFRVAAARLESEIFKFRAQVGPYRAADKTERSMQEPLRHFSKKTQDIWLGIKQFLHDDGMEISDNFWEYGDSTPAASASKGKKLPKPKQKGKIKSFFSTISARLPTLKKTKLDAADDVPANETTPMLGDTFMDETFIGNIQEKHSGDAQEETSPEKMESNLAEDVSSVSSSQSSSIVEMPPDEEDPVEEPFVDDRYSPLTAEQYIDCRMKGNMRSKADDLQLMVGRNSKISKTIKLVTIFSGATAALSLQWAVPIVLGVTAALGTGQEFRKYTRRIELGNVMVVQLNELKLWWIGLSMYQRQLPHNKDRLIQNAEHIIITEIASSFDGQSVEKDD</sequence>
<feature type="region of interest" description="Disordered" evidence="2">
    <location>
        <begin position="662"/>
        <end position="708"/>
    </location>
</feature>
<evidence type="ECO:0000256" key="1">
    <source>
        <dbReference type="SAM" id="Coils"/>
    </source>
</evidence>
<keyword evidence="1" id="KW-0175">Coiled coil</keyword>
<gene>
    <name evidence="3" type="ORF">TDUB1175_LOCUS6715</name>
    <name evidence="4" type="ORF">TDUB1175_LOCUS6716</name>
</gene>
<evidence type="ECO:0000256" key="2">
    <source>
        <dbReference type="SAM" id="MobiDB-lite"/>
    </source>
</evidence>
<feature type="coiled-coil region" evidence="1">
    <location>
        <begin position="297"/>
        <end position="327"/>
    </location>
</feature>
<reference evidence="4" key="1">
    <citation type="submission" date="2021-01" db="EMBL/GenBank/DDBJ databases">
        <authorList>
            <person name="Corre E."/>
            <person name="Pelletier E."/>
            <person name="Niang G."/>
            <person name="Scheremetjew M."/>
            <person name="Finn R."/>
            <person name="Kale V."/>
            <person name="Holt S."/>
            <person name="Cochrane G."/>
            <person name="Meng A."/>
            <person name="Brown T."/>
            <person name="Cohen L."/>
        </authorList>
    </citation>
    <scope>NUCLEOTIDE SEQUENCE</scope>
    <source>
        <strain evidence="4">CCMP147</strain>
    </source>
</reference>
<feature type="compositionally biased region" description="Low complexity" evidence="2">
    <location>
        <begin position="683"/>
        <end position="697"/>
    </location>
</feature>
<evidence type="ECO:0000313" key="3">
    <source>
        <dbReference type="EMBL" id="CAD8304025.1"/>
    </source>
</evidence>
<name>A0A6U2C5K8_9STRA</name>
<dbReference type="EMBL" id="HBED01013463">
    <property type="protein sequence ID" value="CAD8304025.1"/>
    <property type="molecule type" value="Transcribed_RNA"/>
</dbReference>
<proteinExistence type="predicted"/>
<dbReference type="AlphaFoldDB" id="A0A6U2C5K8"/>